<dbReference type="Pfam" id="PF14200">
    <property type="entry name" value="RicinB_lectin_2"/>
    <property type="match status" value="2"/>
</dbReference>
<evidence type="ECO:0000256" key="4">
    <source>
        <dbReference type="ARBA" id="ARBA00023295"/>
    </source>
</evidence>
<dbReference type="GO" id="GO:0005975">
    <property type="term" value="P:carbohydrate metabolic process"/>
    <property type="evidence" value="ECO:0007669"/>
    <property type="project" value="InterPro"/>
</dbReference>
<dbReference type="InterPro" id="IPR006710">
    <property type="entry name" value="Glyco_hydro_43"/>
</dbReference>
<dbReference type="AlphaFoldDB" id="A0A1T5ISY7"/>
<feature type="active site" description="Proton donor" evidence="5">
    <location>
        <position position="211"/>
    </location>
</feature>
<evidence type="ECO:0000256" key="1">
    <source>
        <dbReference type="ARBA" id="ARBA00004834"/>
    </source>
</evidence>
<keyword evidence="11" id="KW-1185">Reference proteome</keyword>
<keyword evidence="3 7" id="KW-0378">Hydrolase</keyword>
<feature type="domain" description="Ricin B lectin" evidence="8">
    <location>
        <begin position="412"/>
        <end position="478"/>
    </location>
</feature>
<keyword evidence="4 7" id="KW-0326">Glycosidase</keyword>
<feature type="domain" description="Secretion system C-terminal sorting" evidence="9">
    <location>
        <begin position="494"/>
        <end position="572"/>
    </location>
</feature>
<dbReference type="SUPFAM" id="SSF50370">
    <property type="entry name" value="Ricin B-like lectins"/>
    <property type="match status" value="1"/>
</dbReference>
<dbReference type="InterPro" id="IPR026444">
    <property type="entry name" value="Secre_tail"/>
</dbReference>
<dbReference type="OrthoDB" id="9801455at2"/>
<dbReference type="CDD" id="cd00161">
    <property type="entry name" value="beta-trefoil_Ricin-like"/>
    <property type="match status" value="1"/>
</dbReference>
<dbReference type="Gene3D" id="2.115.10.20">
    <property type="entry name" value="Glycosyl hydrolase domain, family 43"/>
    <property type="match status" value="1"/>
</dbReference>
<comment type="similarity">
    <text evidence="2 7">Belongs to the glycosyl hydrolase 43 family.</text>
</comment>
<dbReference type="InterPro" id="IPR023296">
    <property type="entry name" value="Glyco_hydro_beta-prop_sf"/>
</dbReference>
<dbReference type="InterPro" id="IPR050727">
    <property type="entry name" value="GH43_arabinanases"/>
</dbReference>
<organism evidence="10 11">
    <name type="scientific">Ohtaekwangia koreensis</name>
    <dbReference type="NCBI Taxonomy" id="688867"/>
    <lineage>
        <taxon>Bacteria</taxon>
        <taxon>Pseudomonadati</taxon>
        <taxon>Bacteroidota</taxon>
        <taxon>Cytophagia</taxon>
        <taxon>Cytophagales</taxon>
        <taxon>Fulvivirgaceae</taxon>
        <taxon>Ohtaekwangia</taxon>
    </lineage>
</organism>
<feature type="site" description="Important for catalytic activity, responsible for pKa modulation of the active site Glu and correct orientation of both the proton donor and substrate" evidence="6">
    <location>
        <position position="160"/>
    </location>
</feature>
<gene>
    <name evidence="10" type="ORF">SAMN05660236_0367</name>
</gene>
<evidence type="ECO:0000259" key="8">
    <source>
        <dbReference type="Pfam" id="PF14200"/>
    </source>
</evidence>
<dbReference type="InterPro" id="IPR000772">
    <property type="entry name" value="Ricin_B_lectin"/>
</dbReference>
<dbReference type="PANTHER" id="PTHR43301">
    <property type="entry name" value="ARABINAN ENDO-1,5-ALPHA-L-ARABINOSIDASE"/>
    <property type="match status" value="1"/>
</dbReference>
<evidence type="ECO:0000256" key="6">
    <source>
        <dbReference type="PIRSR" id="PIRSR606710-2"/>
    </source>
</evidence>
<dbReference type="Pfam" id="PF18962">
    <property type="entry name" value="Por_Secre_tail"/>
    <property type="match status" value="1"/>
</dbReference>
<dbReference type="GO" id="GO:0004553">
    <property type="term" value="F:hydrolase activity, hydrolyzing O-glycosyl compounds"/>
    <property type="evidence" value="ECO:0007669"/>
    <property type="project" value="InterPro"/>
</dbReference>
<evidence type="ECO:0000256" key="7">
    <source>
        <dbReference type="RuleBase" id="RU361187"/>
    </source>
</evidence>
<reference evidence="10 11" key="1">
    <citation type="submission" date="2017-02" db="EMBL/GenBank/DDBJ databases">
        <authorList>
            <person name="Peterson S.W."/>
        </authorList>
    </citation>
    <scope>NUCLEOTIDE SEQUENCE [LARGE SCALE GENOMIC DNA]</scope>
    <source>
        <strain evidence="10 11">DSM 25262</strain>
    </source>
</reference>
<dbReference type="PANTHER" id="PTHR43301:SF3">
    <property type="entry name" value="ARABINAN ENDO-1,5-ALPHA-L-ARABINOSIDASE A-RELATED"/>
    <property type="match status" value="1"/>
</dbReference>
<dbReference type="InterPro" id="IPR035992">
    <property type="entry name" value="Ricin_B-like_lectins"/>
</dbReference>
<dbReference type="SUPFAM" id="SSF75005">
    <property type="entry name" value="Arabinanase/levansucrase/invertase"/>
    <property type="match status" value="1"/>
</dbReference>
<evidence type="ECO:0000313" key="10">
    <source>
        <dbReference type="EMBL" id="SKC42304.1"/>
    </source>
</evidence>
<dbReference type="RefSeq" id="WP_159453579.1">
    <property type="nucleotide sequence ID" value="NZ_FUZU01000001.1"/>
</dbReference>
<evidence type="ECO:0000256" key="5">
    <source>
        <dbReference type="PIRSR" id="PIRSR606710-1"/>
    </source>
</evidence>
<comment type="pathway">
    <text evidence="1">Glycan metabolism; L-arabinan degradation.</text>
</comment>
<protein>
    <submittedName>
        <fullName evidence="10">Arabinan endo-1,5-alpha-L-arabinosidase</fullName>
    </submittedName>
</protein>
<dbReference type="Proteomes" id="UP000190961">
    <property type="component" value="Unassembled WGS sequence"/>
</dbReference>
<dbReference type="Gene3D" id="2.80.10.50">
    <property type="match status" value="1"/>
</dbReference>
<feature type="domain" description="Ricin B lectin" evidence="8">
    <location>
        <begin position="326"/>
        <end position="406"/>
    </location>
</feature>
<dbReference type="PROSITE" id="PS50231">
    <property type="entry name" value="RICIN_B_LECTIN"/>
    <property type="match status" value="1"/>
</dbReference>
<dbReference type="Pfam" id="PF04616">
    <property type="entry name" value="Glyco_hydro_43"/>
    <property type="match status" value="1"/>
</dbReference>
<evidence type="ECO:0000259" key="9">
    <source>
        <dbReference type="Pfam" id="PF18962"/>
    </source>
</evidence>
<name>A0A1T5ISY7_9BACT</name>
<dbReference type="NCBIfam" id="TIGR04183">
    <property type="entry name" value="Por_Secre_tail"/>
    <property type="match status" value="1"/>
</dbReference>
<evidence type="ECO:0000256" key="2">
    <source>
        <dbReference type="ARBA" id="ARBA00009865"/>
    </source>
</evidence>
<evidence type="ECO:0000313" key="11">
    <source>
        <dbReference type="Proteomes" id="UP000190961"/>
    </source>
</evidence>
<accession>A0A1T5ISY7</accession>
<sequence>MIARSLCLSDCILRMKNMIVIVIFLGTLFLAQHGFALQGITGIHDPSSIIKRNGVYHVWGTGDQIYHLTSTDLIKWTAAPTVFASGTWPSWINTYVSGFAGFFWAPECIYMNGKYYMYYSCSTGARPCAIGVATSTDLTNWTDQGMVIYSDNSSAYGSIDPALFADASGNYWMTFGSHLTGIWIAQLNASTGKRLNSTLKNIAGSSSSEHEASYVIRNGSYYYLFYNRGVCCNGTSSTYYVQMGRSTSPNGTYYDQNGVNLLSGGGTTVLAASGNYIGPGHVGLYSENGYNFISYHYYDSNNNGTPTLGIANIGWNSNWPYITRDWIAAGRYKITNKNSGLVWDAWGCTGASGQAIAQGTSNGLTCQQWAFAALGNGTYKITCTLGGLAADVINCGASNSSKLQLYSWLNNNCQKYKLERAGDGSLVFTSLTGNRVVEVPNASTTAGVQLALYDYNGNNCQKWIIGTAGVARLEAQANEQGDILVAELDEAISLYPNPVKENILKLRTVLKEKTNIQIKLIEPNGQAVYTEDLGVREAGELYHEINVSAFMKGMYIVQLTKGNSEAKSSKVITKVSIE</sequence>
<dbReference type="EMBL" id="FUZU01000001">
    <property type="protein sequence ID" value="SKC42304.1"/>
    <property type="molecule type" value="Genomic_DNA"/>
</dbReference>
<evidence type="ECO:0000256" key="3">
    <source>
        <dbReference type="ARBA" id="ARBA00022801"/>
    </source>
</evidence>
<proteinExistence type="inferred from homology"/>
<dbReference type="STRING" id="688867.SAMN05660236_0367"/>
<dbReference type="CDD" id="cd08998">
    <property type="entry name" value="GH43_Arb43a-like"/>
    <property type="match status" value="1"/>
</dbReference>
<feature type="active site" description="Proton acceptor" evidence="5">
    <location>
        <position position="45"/>
    </location>
</feature>